<protein>
    <submittedName>
        <fullName evidence="1">Uncharacterized protein</fullName>
    </submittedName>
</protein>
<dbReference type="SUPFAM" id="SSF56784">
    <property type="entry name" value="HAD-like"/>
    <property type="match status" value="1"/>
</dbReference>
<organism evidence="1 2">
    <name type="scientific">Sneathia vaginalis</name>
    <dbReference type="NCBI Taxonomy" id="187101"/>
    <lineage>
        <taxon>Bacteria</taxon>
        <taxon>Fusobacteriati</taxon>
        <taxon>Fusobacteriota</taxon>
        <taxon>Fusobacteriia</taxon>
        <taxon>Fusobacteriales</taxon>
        <taxon>Leptotrichiaceae</taxon>
        <taxon>Sneathia</taxon>
    </lineage>
</organism>
<dbReference type="NCBIfam" id="TIGR01484">
    <property type="entry name" value="HAD-SF-IIB"/>
    <property type="match status" value="1"/>
</dbReference>
<dbReference type="Gene3D" id="3.30.1240.10">
    <property type="match status" value="1"/>
</dbReference>
<dbReference type="PANTHER" id="PTHR10000">
    <property type="entry name" value="PHOSPHOSERINE PHOSPHATASE"/>
    <property type="match status" value="1"/>
</dbReference>
<dbReference type="NCBIfam" id="TIGR00099">
    <property type="entry name" value="Cof-subfamily"/>
    <property type="match status" value="1"/>
</dbReference>
<dbReference type="CDD" id="cd07516">
    <property type="entry name" value="HAD_Pase"/>
    <property type="match status" value="1"/>
</dbReference>
<dbReference type="PATRIC" id="fig|1069640.6.peg.494"/>
<accession>A0A0E3ZAV5</accession>
<sequence>MYKLIATDMDGTLLTNKSLIPENNKDAIIKAQQKGCKFALASGRPIEAMKSFAKELKMKDYEGYIVAFNGGQIFDCKTEETIFLKGLSREDVIYFYNLAKKLGVTIVTYIDKFIYTDCINEYSKIESRITKLELKEIEDIYKLDLSAIVKCMFISSESKIKQCYDKLAKEIGDKYYLAISDPHFIEIANKDISKGVAIKKLCDIININLNDVIACGDSYNDLAMLEEVGLPVAAGNSNEDIKKKCKYTAVTNEDGVLADVIDKFII</sequence>
<dbReference type="GO" id="GO:0005829">
    <property type="term" value="C:cytosol"/>
    <property type="evidence" value="ECO:0007669"/>
    <property type="project" value="TreeGrafter"/>
</dbReference>
<proteinExistence type="predicted"/>
<dbReference type="InterPro" id="IPR000150">
    <property type="entry name" value="Cof"/>
</dbReference>
<dbReference type="PROSITE" id="PS01228">
    <property type="entry name" value="COF_1"/>
    <property type="match status" value="1"/>
</dbReference>
<keyword evidence="2" id="KW-1185">Reference proteome</keyword>
<dbReference type="InterPro" id="IPR006379">
    <property type="entry name" value="HAD-SF_hydro_IIB"/>
</dbReference>
<dbReference type="STRING" id="187101.VC03_02570"/>
<dbReference type="InterPro" id="IPR036412">
    <property type="entry name" value="HAD-like_sf"/>
</dbReference>
<dbReference type="GO" id="GO:0016791">
    <property type="term" value="F:phosphatase activity"/>
    <property type="evidence" value="ECO:0007669"/>
    <property type="project" value="UniProtKB-ARBA"/>
</dbReference>
<name>A0A0E3ZAV5_9FUSO</name>
<dbReference type="RefSeq" id="WP_046328532.1">
    <property type="nucleotide sequence ID" value="NZ_CP011280.1"/>
</dbReference>
<dbReference type="EMBL" id="CP011280">
    <property type="protein sequence ID" value="AKC95426.1"/>
    <property type="molecule type" value="Genomic_DNA"/>
</dbReference>
<dbReference type="GO" id="GO:0000287">
    <property type="term" value="F:magnesium ion binding"/>
    <property type="evidence" value="ECO:0007669"/>
    <property type="project" value="TreeGrafter"/>
</dbReference>
<dbReference type="HOGENOM" id="CLU_044146_0_3_0"/>
<dbReference type="AlphaFoldDB" id="A0A0E3ZAV5"/>
<dbReference type="Gene3D" id="3.40.50.1000">
    <property type="entry name" value="HAD superfamily/HAD-like"/>
    <property type="match status" value="1"/>
</dbReference>
<dbReference type="InterPro" id="IPR023214">
    <property type="entry name" value="HAD_sf"/>
</dbReference>
<evidence type="ECO:0000313" key="2">
    <source>
        <dbReference type="Proteomes" id="UP000033103"/>
    </source>
</evidence>
<dbReference type="SFLD" id="SFLDG01144">
    <property type="entry name" value="C2.B.4:_PGP_Like"/>
    <property type="match status" value="1"/>
</dbReference>
<dbReference type="KEGG" id="sns:VC03_02570"/>
<reference evidence="1 2" key="1">
    <citation type="journal article" date="2012" name="BMC Genomics">
        <title>Genomic sequence analysis and characterization of Sneathia amnii sp. nov.</title>
        <authorList>
            <consortium name="Vaginal Microbiome Consortium (additional members)"/>
            <person name="Harwich M.D.Jr."/>
            <person name="Serrano M.G."/>
            <person name="Fettweis J.M."/>
            <person name="Alves J.M."/>
            <person name="Reimers M.A."/>
            <person name="Buck G.A."/>
            <person name="Jefferson K.K."/>
        </authorList>
    </citation>
    <scope>NUCLEOTIDE SEQUENCE [LARGE SCALE GENOMIC DNA]</scope>
    <source>
        <strain evidence="1 2">SN35</strain>
    </source>
</reference>
<gene>
    <name evidence="1" type="ORF">VC03_02570</name>
</gene>
<dbReference type="OrthoDB" id="9781413at2"/>
<dbReference type="Proteomes" id="UP000033103">
    <property type="component" value="Chromosome"/>
</dbReference>
<dbReference type="PANTHER" id="PTHR10000:SF8">
    <property type="entry name" value="HAD SUPERFAMILY HYDROLASE-LIKE, TYPE 3"/>
    <property type="match status" value="1"/>
</dbReference>
<dbReference type="SFLD" id="SFLDS00003">
    <property type="entry name" value="Haloacid_Dehalogenase"/>
    <property type="match status" value="1"/>
</dbReference>
<evidence type="ECO:0000313" key="1">
    <source>
        <dbReference type="EMBL" id="AKC95426.1"/>
    </source>
</evidence>
<dbReference type="SFLD" id="SFLDG01140">
    <property type="entry name" value="C2.B:_Phosphomannomutase_and_P"/>
    <property type="match status" value="1"/>
</dbReference>
<dbReference type="Pfam" id="PF08282">
    <property type="entry name" value="Hydrolase_3"/>
    <property type="match status" value="1"/>
</dbReference>